<feature type="chain" id="PRO_5034389142" description="TIR domain-containing protein" evidence="15">
    <location>
        <begin position="29"/>
        <end position="954"/>
    </location>
</feature>
<evidence type="ECO:0000256" key="9">
    <source>
        <dbReference type="ARBA" id="ARBA00022989"/>
    </source>
</evidence>
<dbReference type="PROSITE" id="PS51450">
    <property type="entry name" value="LRR"/>
    <property type="match status" value="4"/>
</dbReference>
<feature type="transmembrane region" description="Helical" evidence="14">
    <location>
        <begin position="736"/>
        <end position="756"/>
    </location>
</feature>
<evidence type="ECO:0000256" key="4">
    <source>
        <dbReference type="ARBA" id="ARBA00022614"/>
    </source>
</evidence>
<keyword evidence="13" id="KW-0395">Inflammatory response</keyword>
<dbReference type="PANTHER" id="PTHR24365:SF545">
    <property type="entry name" value="TOLL-LIKE RECEPTOR 12"/>
    <property type="match status" value="1"/>
</dbReference>
<dbReference type="InterPro" id="IPR003591">
    <property type="entry name" value="Leu-rich_rpt_typical-subtyp"/>
</dbReference>
<reference evidence="17" key="2">
    <citation type="submission" date="2025-09" db="UniProtKB">
        <authorList>
            <consortium name="Ensembl"/>
        </authorList>
    </citation>
    <scope>IDENTIFICATION</scope>
</reference>
<evidence type="ECO:0000256" key="3">
    <source>
        <dbReference type="ARBA" id="ARBA00022588"/>
    </source>
</evidence>
<dbReference type="GeneTree" id="ENSGT00940000163576"/>
<evidence type="ECO:0000313" key="17">
    <source>
        <dbReference type="Ensembl" id="ENSLLEP00000020491.1"/>
    </source>
</evidence>
<evidence type="ECO:0000256" key="13">
    <source>
        <dbReference type="ARBA" id="ARBA00023198"/>
    </source>
</evidence>
<dbReference type="Proteomes" id="UP000694569">
    <property type="component" value="Unplaced"/>
</dbReference>
<name>A0A8C5N0M4_9ANUR</name>
<accession>A0A8C5N0M4</accession>
<dbReference type="Pfam" id="PF13855">
    <property type="entry name" value="LRR_8"/>
    <property type="match status" value="5"/>
</dbReference>
<dbReference type="SMART" id="SM00369">
    <property type="entry name" value="LRR_TYP"/>
    <property type="match status" value="16"/>
</dbReference>
<evidence type="ECO:0000256" key="8">
    <source>
        <dbReference type="ARBA" id="ARBA00022859"/>
    </source>
</evidence>
<evidence type="ECO:0000256" key="7">
    <source>
        <dbReference type="ARBA" id="ARBA00022737"/>
    </source>
</evidence>
<dbReference type="InterPro" id="IPR000157">
    <property type="entry name" value="TIR_dom"/>
</dbReference>
<dbReference type="SMART" id="SM00255">
    <property type="entry name" value="TIR"/>
    <property type="match status" value="1"/>
</dbReference>
<keyword evidence="12" id="KW-0325">Glycoprotein</keyword>
<keyword evidence="6 15" id="KW-0732">Signal</keyword>
<evidence type="ECO:0000256" key="15">
    <source>
        <dbReference type="SAM" id="SignalP"/>
    </source>
</evidence>
<dbReference type="SMART" id="SM00365">
    <property type="entry name" value="LRR_SD22"/>
    <property type="match status" value="7"/>
</dbReference>
<dbReference type="GO" id="GO:0007165">
    <property type="term" value="P:signal transduction"/>
    <property type="evidence" value="ECO:0007669"/>
    <property type="project" value="InterPro"/>
</dbReference>
<evidence type="ECO:0000256" key="6">
    <source>
        <dbReference type="ARBA" id="ARBA00022729"/>
    </source>
</evidence>
<keyword evidence="10 14" id="KW-0472">Membrane</keyword>
<dbReference type="Pfam" id="PF01582">
    <property type="entry name" value="TIR"/>
    <property type="match status" value="1"/>
</dbReference>
<keyword evidence="8" id="KW-0391">Immunity</keyword>
<evidence type="ECO:0000259" key="16">
    <source>
        <dbReference type="PROSITE" id="PS50104"/>
    </source>
</evidence>
<feature type="signal peptide" evidence="15">
    <location>
        <begin position="1"/>
        <end position="28"/>
    </location>
</feature>
<dbReference type="PANTHER" id="PTHR24365">
    <property type="entry name" value="TOLL-LIKE RECEPTOR"/>
    <property type="match status" value="1"/>
</dbReference>
<dbReference type="FunFam" id="3.40.50.10140:FF:000001">
    <property type="entry name" value="Toll-like receptor 2"/>
    <property type="match status" value="1"/>
</dbReference>
<keyword evidence="9 14" id="KW-1133">Transmembrane helix</keyword>
<reference evidence="17" key="1">
    <citation type="submission" date="2025-08" db="UniProtKB">
        <authorList>
            <consortium name="Ensembl"/>
        </authorList>
    </citation>
    <scope>IDENTIFICATION</scope>
</reference>
<keyword evidence="18" id="KW-1185">Reference proteome</keyword>
<dbReference type="InterPro" id="IPR032675">
    <property type="entry name" value="LRR_dom_sf"/>
</dbReference>
<evidence type="ECO:0000313" key="18">
    <source>
        <dbReference type="Proteomes" id="UP000694569"/>
    </source>
</evidence>
<dbReference type="GO" id="GO:0038023">
    <property type="term" value="F:signaling receptor activity"/>
    <property type="evidence" value="ECO:0007669"/>
    <property type="project" value="TreeGrafter"/>
</dbReference>
<feature type="domain" description="TIR" evidence="16">
    <location>
        <begin position="785"/>
        <end position="929"/>
    </location>
</feature>
<protein>
    <recommendedName>
        <fullName evidence="16">TIR domain-containing protein</fullName>
    </recommendedName>
</protein>
<dbReference type="AlphaFoldDB" id="A0A8C5N0M4"/>
<keyword evidence="4" id="KW-0433">Leucine-rich repeat</keyword>
<keyword evidence="3" id="KW-0399">Innate immunity</keyword>
<dbReference type="OrthoDB" id="1081807at2759"/>
<organism evidence="17 18">
    <name type="scientific">Leptobrachium leishanense</name>
    <name type="common">Leishan spiny toad</name>
    <dbReference type="NCBI Taxonomy" id="445787"/>
    <lineage>
        <taxon>Eukaryota</taxon>
        <taxon>Metazoa</taxon>
        <taxon>Chordata</taxon>
        <taxon>Craniata</taxon>
        <taxon>Vertebrata</taxon>
        <taxon>Euteleostomi</taxon>
        <taxon>Amphibia</taxon>
        <taxon>Batrachia</taxon>
        <taxon>Anura</taxon>
        <taxon>Pelobatoidea</taxon>
        <taxon>Megophryidae</taxon>
        <taxon>Leptobrachium</taxon>
    </lineage>
</organism>
<keyword evidence="11" id="KW-0675">Receptor</keyword>
<comment type="similarity">
    <text evidence="2">Belongs to the Toll-like receptor family.</text>
</comment>
<evidence type="ECO:0000256" key="1">
    <source>
        <dbReference type="ARBA" id="ARBA00004479"/>
    </source>
</evidence>
<dbReference type="InterPro" id="IPR001611">
    <property type="entry name" value="Leu-rich_rpt"/>
</dbReference>
<dbReference type="Gene3D" id="3.40.50.10140">
    <property type="entry name" value="Toll/interleukin-1 receptor homology (TIR) domain"/>
    <property type="match status" value="1"/>
</dbReference>
<dbReference type="SUPFAM" id="SSF52058">
    <property type="entry name" value="L domain-like"/>
    <property type="match status" value="3"/>
</dbReference>
<dbReference type="Gene3D" id="3.80.10.10">
    <property type="entry name" value="Ribonuclease Inhibitor"/>
    <property type="match status" value="5"/>
</dbReference>
<dbReference type="GO" id="GO:0005886">
    <property type="term" value="C:plasma membrane"/>
    <property type="evidence" value="ECO:0007669"/>
    <property type="project" value="TreeGrafter"/>
</dbReference>
<dbReference type="InterPro" id="IPR035897">
    <property type="entry name" value="Toll_tir_struct_dom_sf"/>
</dbReference>
<sequence length="954" mass="110495">MKAPGTMTFLWTCFQFVFVAVPLVTCYGFRNCIQSYETQDSYNCVYRALLDVQPAVSDLPNNTRYLNLSLNYIEILQTGSFSHLPLLLKLRLDQNKLQNIQPGAFDNLTALQTMNLSFNVLSSLHRDVFKGLENLTYLFLDNNSLVTIDIDLFRSLVKLDFLDLSSNNIDRFDELVGSIHLLNLGTLIVCNNNLTTLNHSHDLPISLRRLYICKNDLQELDCDKDFFIHVKDLDLSYNNLTSSSLEPLNWSNIVDLNIGFNRYFDIFKFIDNSNVPRGGIDYSGFGLNDTKELSELCTYLKGTNITTLSLQGNNIKHLGRDNLSNCSIMKSVDLSRNRLKNVACLQFLNVSEFEILIVEHNLLKQLTNCNNDRKFLKLSFISFQYNRIWSVNDYAFSFAPNLQTLNLNMNNIIFMESKSFSGLTKLKQLRLDNNLIPDLYTNSFMDLRELQVLNLRNNRIAVIFNNIFQNLGNLTTLDLGGNKISHLEPESFNGLQSLTKLYLDGNMIKTIGIETFHSIENTLEVLDLKFNLLKFDTSNNHCSPFANLCKVYDLKLQNQQPYGLTIIPHGFFKGLISLRALYLSQNRLTNLHANVFQELTQLTYLNLAEDCNGVQNLPDGIFDNLPNLHVLVLENICLQTLNPLVFSSLTSLKKLQLTKNALHYVNTTILDNMTSLKYLDIRKCPITCTCANQFLKPWLNHSRVQVIHPYDMSCPLNPDSYFHEFDTNICDKDLKVTYFAVSFTTVLLLIIAPIVYSKSYWRIKYNYFLFVAWLHERWKSDKELYKYDAFVSYNICDEEWVYKTMLPTLESRNPSKALRLCLHHRDFQLGRYIIDNIVDSIHNSRKTICVVSRSYLRSEWCSLEMQLASYKLFDEMRDVLVLILLEDIPDRELTTYHRMRKVMLKKTYISWPSEPEAQKLFWAKLLKVLRTSSFPETTIDYEITSEEASLVEMV</sequence>
<evidence type="ECO:0000256" key="2">
    <source>
        <dbReference type="ARBA" id="ARBA00009634"/>
    </source>
</evidence>
<evidence type="ECO:0000256" key="14">
    <source>
        <dbReference type="SAM" id="Phobius"/>
    </source>
</evidence>
<evidence type="ECO:0000256" key="11">
    <source>
        <dbReference type="ARBA" id="ARBA00023170"/>
    </source>
</evidence>
<dbReference type="Ensembl" id="ENSLLET00000021295.1">
    <property type="protein sequence ID" value="ENSLLEP00000020491.1"/>
    <property type="gene ID" value="ENSLLEG00000012995.1"/>
</dbReference>
<evidence type="ECO:0000256" key="5">
    <source>
        <dbReference type="ARBA" id="ARBA00022692"/>
    </source>
</evidence>
<dbReference type="GO" id="GO:0006954">
    <property type="term" value="P:inflammatory response"/>
    <property type="evidence" value="ECO:0007669"/>
    <property type="project" value="UniProtKB-KW"/>
</dbReference>
<keyword evidence="5 14" id="KW-0812">Transmembrane</keyword>
<comment type="subcellular location">
    <subcellularLocation>
        <location evidence="1">Membrane</location>
        <topology evidence="1">Single-pass type I membrane protein</topology>
    </subcellularLocation>
</comment>
<proteinExistence type="inferred from homology"/>
<evidence type="ECO:0000256" key="12">
    <source>
        <dbReference type="ARBA" id="ARBA00023180"/>
    </source>
</evidence>
<evidence type="ECO:0000256" key="10">
    <source>
        <dbReference type="ARBA" id="ARBA00023136"/>
    </source>
</evidence>
<dbReference type="FunFam" id="3.80.10.10:FF:001164">
    <property type="entry name" value="GH01279p"/>
    <property type="match status" value="2"/>
</dbReference>
<dbReference type="GO" id="GO:0045087">
    <property type="term" value="P:innate immune response"/>
    <property type="evidence" value="ECO:0007669"/>
    <property type="project" value="UniProtKB-KW"/>
</dbReference>
<keyword evidence="7" id="KW-0677">Repeat</keyword>
<dbReference type="SUPFAM" id="SSF52200">
    <property type="entry name" value="Toll/Interleukin receptor TIR domain"/>
    <property type="match status" value="1"/>
</dbReference>
<dbReference type="PROSITE" id="PS50104">
    <property type="entry name" value="TIR"/>
    <property type="match status" value="1"/>
</dbReference>